<dbReference type="SUPFAM" id="SSF52540">
    <property type="entry name" value="P-loop containing nucleoside triphosphate hydrolases"/>
    <property type="match status" value="1"/>
</dbReference>
<dbReference type="Pfam" id="PF13671">
    <property type="entry name" value="AAA_33"/>
    <property type="match status" value="1"/>
</dbReference>
<comment type="caution">
    <text evidence="1">The sequence shown here is derived from an EMBL/GenBank/DDBJ whole genome shotgun (WGS) entry which is preliminary data.</text>
</comment>
<reference evidence="2" key="1">
    <citation type="submission" date="2016-07" db="EMBL/GenBank/DDBJ databases">
        <title>Frankia sp. NRRL B-16219 Genome sequencing.</title>
        <authorList>
            <person name="Ghodhbane-Gtari F."/>
            <person name="Swanson E."/>
            <person name="Gueddou A."/>
            <person name="Louati M."/>
            <person name="Nouioui I."/>
            <person name="Hezbri K."/>
            <person name="Abebe-Akele F."/>
            <person name="Simpson S."/>
            <person name="Morris K."/>
            <person name="Thomas K."/>
            <person name="Gtari M."/>
            <person name="Tisa L.S."/>
        </authorList>
    </citation>
    <scope>NUCLEOTIDE SEQUENCE [LARGE SCALE GENOMIC DNA]</scope>
    <source>
        <strain evidence="2">NRRL B-16219</strain>
    </source>
</reference>
<keyword evidence="2" id="KW-1185">Reference proteome</keyword>
<dbReference type="PANTHER" id="PTHR43883">
    <property type="entry name" value="SLR0207 PROTEIN"/>
    <property type="match status" value="1"/>
</dbReference>
<evidence type="ECO:0008006" key="3">
    <source>
        <dbReference type="Google" id="ProtNLM"/>
    </source>
</evidence>
<accession>A0A1S1PSW6</accession>
<dbReference type="AlphaFoldDB" id="A0A1S1PSW6"/>
<dbReference type="Gene3D" id="3.40.50.300">
    <property type="entry name" value="P-loop containing nucleotide triphosphate hydrolases"/>
    <property type="match status" value="1"/>
</dbReference>
<evidence type="ECO:0000313" key="2">
    <source>
        <dbReference type="Proteomes" id="UP000179769"/>
    </source>
</evidence>
<dbReference type="RefSeq" id="WP_071065597.1">
    <property type="nucleotide sequence ID" value="NZ_MAXA01000235.1"/>
</dbReference>
<name>A0A1S1PSW6_9ACTN</name>
<organism evidence="1 2">
    <name type="scientific">Parafrankia soli</name>
    <dbReference type="NCBI Taxonomy" id="2599596"/>
    <lineage>
        <taxon>Bacteria</taxon>
        <taxon>Bacillati</taxon>
        <taxon>Actinomycetota</taxon>
        <taxon>Actinomycetes</taxon>
        <taxon>Frankiales</taxon>
        <taxon>Frankiaceae</taxon>
        <taxon>Parafrankia</taxon>
    </lineage>
</organism>
<dbReference type="InterPro" id="IPR027417">
    <property type="entry name" value="P-loop_NTPase"/>
</dbReference>
<dbReference type="SUPFAM" id="SSF56112">
    <property type="entry name" value="Protein kinase-like (PK-like)"/>
    <property type="match status" value="1"/>
</dbReference>
<dbReference type="InterPro" id="IPR011009">
    <property type="entry name" value="Kinase-like_dom_sf"/>
</dbReference>
<dbReference type="Proteomes" id="UP000179769">
    <property type="component" value="Unassembled WGS sequence"/>
</dbReference>
<proteinExistence type="predicted"/>
<gene>
    <name evidence="1" type="ORF">BBK14_06080</name>
</gene>
<sequence length="529" mass="57397">MPADQKTAASVPADLWSRPTGETRVVETGSAVLCLHGDRVYKRKKPVEPGLLDLRSRAARLAACRAEVELNRRLASDVYLGVADVLGDGGEVCDHAVVLRRMPAGRRLSALVRHSDRVDDQLRAVARAVAAFHERCGTSEVIGRSGDAEAVAGQWKEALGGLEPFQGKVIDADVVDEIGRLALRYLAGRGPLLAERRRAGRIRDGHGDLRAENIHCLDDGPRILNRVESDPRLRAGDVLGDVAVLVMDLERLGSPEDAERLMRWYRDFSAQAHPPSLEHFYIAYRAFTEARVTCLRYRRILAEAGAEAGPGPGAEAGERARRLADIAYRHLRRARVRLVLVGGLPGTGKSTLARRLADADDGRLLLRSDAVRAELAADGHADPDTPGSGPAIPERPAVPADLGASFIWPLSSEITARTYTVLLSRARRALERGETVIIDASWSDGRHRAAAARLARETAAEFLELRCVTSPEVAATRLTRRDSASDPAGATSAVHRAMSSWAEPWPTARVIQTTVPVAEVFHAAERCIA</sequence>
<dbReference type="OrthoDB" id="9810277at2"/>
<dbReference type="InterPro" id="IPR052732">
    <property type="entry name" value="Cell-binding_unc_protein"/>
</dbReference>
<dbReference type="PANTHER" id="PTHR43883:SF1">
    <property type="entry name" value="GLUCONOKINASE"/>
    <property type="match status" value="1"/>
</dbReference>
<protein>
    <recommendedName>
        <fullName evidence="3">Gluconate kinase</fullName>
    </recommendedName>
</protein>
<evidence type="ECO:0000313" key="1">
    <source>
        <dbReference type="EMBL" id="OHV24416.1"/>
    </source>
</evidence>
<dbReference type="EMBL" id="MAXA01000235">
    <property type="protein sequence ID" value="OHV24416.1"/>
    <property type="molecule type" value="Genomic_DNA"/>
</dbReference>